<dbReference type="PANTHER" id="PTHR11782">
    <property type="entry name" value="ADENOSINE/GUANOSINE DIPHOSPHATASE"/>
    <property type="match status" value="1"/>
</dbReference>
<evidence type="ECO:0000256" key="5">
    <source>
        <dbReference type="RuleBase" id="RU003833"/>
    </source>
</evidence>
<keyword evidence="4" id="KW-0547">Nucleotide-binding</keyword>
<dbReference type="GO" id="GO:0017111">
    <property type="term" value="F:ribonucleoside triphosphate phosphatase activity"/>
    <property type="evidence" value="ECO:0007669"/>
    <property type="project" value="TreeGrafter"/>
</dbReference>
<dbReference type="InterPro" id="IPR000407">
    <property type="entry name" value="GDA1_CD39_NTPase"/>
</dbReference>
<keyword evidence="7" id="KW-0812">Transmembrane</keyword>
<reference evidence="8 9" key="1">
    <citation type="journal article" date="2016" name="Nat. Commun.">
        <title>Extremotolerant tardigrade genome and improved radiotolerance of human cultured cells by tardigrade-unique protein.</title>
        <authorList>
            <person name="Hashimoto T."/>
            <person name="Horikawa D.D."/>
            <person name="Saito Y."/>
            <person name="Kuwahara H."/>
            <person name="Kozuka-Hata H."/>
            <person name="Shin-I T."/>
            <person name="Minakuchi Y."/>
            <person name="Ohishi K."/>
            <person name="Motoyama A."/>
            <person name="Aizu T."/>
            <person name="Enomoto A."/>
            <person name="Kondo K."/>
            <person name="Tanaka S."/>
            <person name="Hara Y."/>
            <person name="Koshikawa S."/>
            <person name="Sagara H."/>
            <person name="Miura T."/>
            <person name="Yokobori S."/>
            <person name="Miyagawa K."/>
            <person name="Suzuki Y."/>
            <person name="Kubo T."/>
            <person name="Oyama M."/>
            <person name="Kohara Y."/>
            <person name="Fujiyama A."/>
            <person name="Arakawa K."/>
            <person name="Katayama T."/>
            <person name="Toyoda A."/>
            <person name="Kunieda T."/>
        </authorList>
    </citation>
    <scope>NUCLEOTIDE SEQUENCE [LARGE SCALE GENOMIC DNA]</scope>
    <source>
        <strain evidence="8 9">YOKOZUNA-1</strain>
    </source>
</reference>
<dbReference type="AlphaFoldDB" id="A0A1D1UF06"/>
<evidence type="ECO:0000256" key="2">
    <source>
        <dbReference type="ARBA" id="ARBA00022801"/>
    </source>
</evidence>
<keyword evidence="7" id="KW-1133">Transmembrane helix</keyword>
<name>A0A1D1UF06_RAMVA</name>
<dbReference type="GO" id="GO:0005524">
    <property type="term" value="F:ATP binding"/>
    <property type="evidence" value="ECO:0007669"/>
    <property type="project" value="UniProtKB-KW"/>
</dbReference>
<dbReference type="STRING" id="947166.A0A1D1UF06"/>
<protein>
    <recommendedName>
        <fullName evidence="10">Ectonucleoside triphosphate diphosphohydrolase 1</fullName>
    </recommendedName>
</protein>
<keyword evidence="2 5" id="KW-0378">Hydrolase</keyword>
<evidence type="ECO:0008006" key="10">
    <source>
        <dbReference type="Google" id="ProtNLM"/>
    </source>
</evidence>
<feature type="transmembrane region" description="Helical" evidence="7">
    <location>
        <begin position="91"/>
        <end position="114"/>
    </location>
</feature>
<comment type="caution">
    <text evidence="8">The sequence shown here is derived from an EMBL/GenBank/DDBJ whole genome shotgun (WGS) entry which is preliminary data.</text>
</comment>
<accession>A0A1D1UF06</accession>
<organism evidence="8 9">
    <name type="scientific">Ramazzottius varieornatus</name>
    <name type="common">Water bear</name>
    <name type="synonym">Tardigrade</name>
    <dbReference type="NCBI Taxonomy" id="947166"/>
    <lineage>
        <taxon>Eukaryota</taxon>
        <taxon>Metazoa</taxon>
        <taxon>Ecdysozoa</taxon>
        <taxon>Tardigrada</taxon>
        <taxon>Eutardigrada</taxon>
        <taxon>Parachela</taxon>
        <taxon>Hypsibioidea</taxon>
        <taxon>Ramazzottiidae</taxon>
        <taxon>Ramazzottius</taxon>
    </lineage>
</organism>
<evidence type="ECO:0000256" key="4">
    <source>
        <dbReference type="PIRSR" id="PIRSR600407-2"/>
    </source>
</evidence>
<evidence type="ECO:0000256" key="7">
    <source>
        <dbReference type="SAM" id="Phobius"/>
    </source>
</evidence>
<proteinExistence type="inferred from homology"/>
<dbReference type="Gene3D" id="3.30.420.40">
    <property type="match status" value="1"/>
</dbReference>
<dbReference type="EMBL" id="BDGG01000001">
    <property type="protein sequence ID" value="GAU88354.1"/>
    <property type="molecule type" value="Genomic_DNA"/>
</dbReference>
<evidence type="ECO:0000256" key="3">
    <source>
        <dbReference type="PIRSR" id="PIRSR600407-1"/>
    </source>
</evidence>
<dbReference type="Proteomes" id="UP000186922">
    <property type="component" value="Unassembled WGS sequence"/>
</dbReference>
<dbReference type="GO" id="GO:0045134">
    <property type="term" value="F:UDP phosphatase activity"/>
    <property type="evidence" value="ECO:0007669"/>
    <property type="project" value="TreeGrafter"/>
</dbReference>
<feature type="active site" description="Proton acceptor" evidence="3">
    <location>
        <position position="250"/>
    </location>
</feature>
<feature type="region of interest" description="Disordered" evidence="6">
    <location>
        <begin position="1"/>
        <end position="61"/>
    </location>
</feature>
<keyword evidence="4" id="KW-0067">ATP-binding</keyword>
<evidence type="ECO:0000313" key="9">
    <source>
        <dbReference type="Proteomes" id="UP000186922"/>
    </source>
</evidence>
<dbReference type="GO" id="GO:0005886">
    <property type="term" value="C:plasma membrane"/>
    <property type="evidence" value="ECO:0007669"/>
    <property type="project" value="TreeGrafter"/>
</dbReference>
<dbReference type="GO" id="GO:0004382">
    <property type="term" value="F:GDP phosphatase activity"/>
    <property type="evidence" value="ECO:0007669"/>
    <property type="project" value="TreeGrafter"/>
</dbReference>
<dbReference type="Pfam" id="PF01150">
    <property type="entry name" value="GDA1_CD39"/>
    <property type="match status" value="1"/>
</dbReference>
<keyword evidence="7" id="KW-0472">Membrane</keyword>
<dbReference type="CDD" id="cd24044">
    <property type="entry name" value="ASKHA_NBD_NTPDase1-like"/>
    <property type="match status" value="1"/>
</dbReference>
<dbReference type="PROSITE" id="PS01238">
    <property type="entry name" value="GDA1_CD39_NTPASE"/>
    <property type="match status" value="1"/>
</dbReference>
<comment type="similarity">
    <text evidence="1 5">Belongs to the GDA1/CD39 NTPase family.</text>
</comment>
<dbReference type="OrthoDB" id="6372431at2759"/>
<gene>
    <name evidence="8" type="primary">RvY_01065-1</name>
    <name evidence="8" type="synonym">RvY_01065.1</name>
    <name evidence="8" type="ORF">RvY_01065</name>
</gene>
<feature type="transmembrane region" description="Helical" evidence="7">
    <location>
        <begin position="550"/>
        <end position="571"/>
    </location>
</feature>
<dbReference type="GO" id="GO:0009134">
    <property type="term" value="P:nucleoside diphosphate catabolic process"/>
    <property type="evidence" value="ECO:0007669"/>
    <property type="project" value="TreeGrafter"/>
</dbReference>
<dbReference type="PANTHER" id="PTHR11782:SF83">
    <property type="entry name" value="GUANOSINE-DIPHOSPHATASE"/>
    <property type="match status" value="1"/>
</dbReference>
<evidence type="ECO:0000313" key="8">
    <source>
        <dbReference type="EMBL" id="GAU88354.1"/>
    </source>
</evidence>
<sequence length="583" mass="65570">MAVGRGSRGSRGSPVEGQKSLLKGDNGATDDENDEAWTVSYNKGNENGVDRKRQITNGASSRSIQDKIEDLEVDDHGFVDQTPVVKPNRKLFILIVVGVALGVGAIVSVVVFYFRSSYVPNNYIIVVDAGSSHTKLNVFHYRGDKVNGTGKIEQLDFMECNGTVMSFMYDYERMRTSWTPCFQFAKEKVPEDRWDKTEVYFGATAELRQFQTTQPEKAERLLNDVRTFLNETYDLSPDRTHVLILDGSEEGALAWATVNFITKSLLPDNITSSSDRAPQTYGSIDLGGSSTQIAFTTQDPAEANFHLTFFGAQYQLFSKSFRCRGKGEAHRLLKAQLVTQSKNSQFVIHPCYPRGLVTNESHTDIFSAQCTGYLDKEKFVHRPRYQLQGTGDVDQCRAHVRKIFADPTGKCPFQDEDCSFNSQLKPMNISGPFMGFAGLYFVMDFFNLSNGEDRMTSNLTNFREVYRRHCNQPWSNLSSSTNRFMKGYCFDGNYIDVLLTEVYGFSDEEFGKIEFRKSVNGVSTGWAVGLALNSTNAVVAELEIEPFSRAFFLAFLVIFAVFLLLAVSFLCRGVRRSFRDSSI</sequence>
<dbReference type="Gene3D" id="3.30.420.150">
    <property type="entry name" value="Exopolyphosphatase. Domain 2"/>
    <property type="match status" value="1"/>
</dbReference>
<feature type="binding site" evidence="4">
    <location>
        <begin position="288"/>
        <end position="292"/>
    </location>
    <ligand>
        <name>ATP</name>
        <dbReference type="ChEBI" id="CHEBI:30616"/>
    </ligand>
</feature>
<keyword evidence="9" id="KW-1185">Reference proteome</keyword>
<evidence type="ECO:0000256" key="1">
    <source>
        <dbReference type="ARBA" id="ARBA00009283"/>
    </source>
</evidence>
<evidence type="ECO:0000256" key="6">
    <source>
        <dbReference type="SAM" id="MobiDB-lite"/>
    </source>
</evidence>